<dbReference type="SUPFAM" id="SSF52799">
    <property type="entry name" value="(Phosphotyrosine protein) phosphatases II"/>
    <property type="match status" value="1"/>
</dbReference>
<reference evidence="2" key="1">
    <citation type="submission" date="2023-04" db="EMBL/GenBank/DDBJ databases">
        <title>Complete genome sequence of Temperatibacter marinus.</title>
        <authorList>
            <person name="Rong J.-C."/>
            <person name="Yi M.-L."/>
            <person name="Zhao Q."/>
        </authorList>
    </citation>
    <scope>NUCLEOTIDE SEQUENCE</scope>
    <source>
        <strain evidence="2">NBRC 110045</strain>
    </source>
</reference>
<proteinExistence type="predicted"/>
<dbReference type="KEGG" id="tmk:QGN29_01585"/>
<evidence type="ECO:0000313" key="3">
    <source>
        <dbReference type="Proteomes" id="UP001268683"/>
    </source>
</evidence>
<gene>
    <name evidence="2" type="ORF">QGN29_01585</name>
</gene>
<protein>
    <submittedName>
        <fullName evidence="2">TIGR01244 family sulfur transferase</fullName>
    </submittedName>
</protein>
<evidence type="ECO:0000259" key="1">
    <source>
        <dbReference type="Pfam" id="PF04273"/>
    </source>
</evidence>
<feature type="domain" description="Beta-lactamase hydrolase-like protein phosphatase-like" evidence="1">
    <location>
        <begin position="8"/>
        <end position="108"/>
    </location>
</feature>
<dbReference type="EMBL" id="CP123872">
    <property type="protein sequence ID" value="WND03055.1"/>
    <property type="molecule type" value="Genomic_DNA"/>
</dbReference>
<dbReference type="GO" id="GO:0016740">
    <property type="term" value="F:transferase activity"/>
    <property type="evidence" value="ECO:0007669"/>
    <property type="project" value="UniProtKB-KW"/>
</dbReference>
<dbReference type="InterPro" id="IPR005939">
    <property type="entry name" value="BLH_phosphatase-like"/>
</dbReference>
<evidence type="ECO:0000313" key="2">
    <source>
        <dbReference type="EMBL" id="WND03055.1"/>
    </source>
</evidence>
<sequence length="144" mass="15735">MSFNKIEETTFASPQITTADIDRAIAQGVKVIINNRPDYEEGGQPLNADLQSYAEEKGLTWHHIPLVGGNLSEEHITLSVAAFKESAPTLAFCRSGTRSTMLWGLAMAATHALSTDEILEKASGAGYDFAMQRGLFEQVRNLHP</sequence>
<keyword evidence="3" id="KW-1185">Reference proteome</keyword>
<dbReference type="Gene3D" id="3.90.190.10">
    <property type="entry name" value="Protein tyrosine phosphatase superfamily"/>
    <property type="match status" value="1"/>
</dbReference>
<organism evidence="2 3">
    <name type="scientific">Temperatibacter marinus</name>
    <dbReference type="NCBI Taxonomy" id="1456591"/>
    <lineage>
        <taxon>Bacteria</taxon>
        <taxon>Pseudomonadati</taxon>
        <taxon>Pseudomonadota</taxon>
        <taxon>Alphaproteobacteria</taxon>
        <taxon>Kordiimonadales</taxon>
        <taxon>Temperatibacteraceae</taxon>
        <taxon>Temperatibacter</taxon>
    </lineage>
</organism>
<dbReference type="RefSeq" id="WP_310798904.1">
    <property type="nucleotide sequence ID" value="NZ_CP123872.1"/>
</dbReference>
<dbReference type="InterPro" id="IPR029021">
    <property type="entry name" value="Prot-tyrosine_phosphatase-like"/>
</dbReference>
<dbReference type="AlphaFoldDB" id="A0AA52EHU4"/>
<dbReference type="Proteomes" id="UP001268683">
    <property type="component" value="Chromosome"/>
</dbReference>
<name>A0AA52EHU4_9PROT</name>
<dbReference type="NCBIfam" id="TIGR01244">
    <property type="entry name" value="TIGR01244 family sulfur transferase"/>
    <property type="match status" value="1"/>
</dbReference>
<dbReference type="Pfam" id="PF04273">
    <property type="entry name" value="BLH_phosphatase"/>
    <property type="match status" value="1"/>
</dbReference>
<accession>A0AA52EHU4</accession>
<dbReference type="GO" id="GO:0016787">
    <property type="term" value="F:hydrolase activity"/>
    <property type="evidence" value="ECO:0007669"/>
    <property type="project" value="InterPro"/>
</dbReference>
<keyword evidence="2" id="KW-0808">Transferase</keyword>